<dbReference type="PROSITE" id="PS51294">
    <property type="entry name" value="HTH_MYB"/>
    <property type="match status" value="1"/>
</dbReference>
<dbReference type="InterPro" id="IPR017930">
    <property type="entry name" value="Myb_dom"/>
</dbReference>
<dbReference type="NCBIfam" id="TIGR01557">
    <property type="entry name" value="myb_SHAQKYF"/>
    <property type="match status" value="1"/>
</dbReference>
<gene>
    <name evidence="8" type="ORF">HYC85_008937</name>
</gene>
<name>A0A7J7HV16_CAMSI</name>
<keyword evidence="9" id="KW-1185">Reference proteome</keyword>
<feature type="compositionally biased region" description="Polar residues" evidence="6">
    <location>
        <begin position="219"/>
        <end position="234"/>
    </location>
</feature>
<feature type="domain" description="HTH myb-type" evidence="7">
    <location>
        <begin position="245"/>
        <end position="305"/>
    </location>
</feature>
<dbReference type="SUPFAM" id="SSF46689">
    <property type="entry name" value="Homeodomain-like"/>
    <property type="match status" value="1"/>
</dbReference>
<dbReference type="GO" id="GO:0003700">
    <property type="term" value="F:DNA-binding transcription factor activity"/>
    <property type="evidence" value="ECO:0007669"/>
    <property type="project" value="InterPro"/>
</dbReference>
<evidence type="ECO:0000256" key="5">
    <source>
        <dbReference type="ARBA" id="ARBA00023242"/>
    </source>
</evidence>
<accession>A0A7J7HV16</accession>
<sequence>MGSIPPELKPNHIPKTISCFLEELTMIGSISDRLLRLDDFVKRLEEEMTKIDAFKRELPLCMLLLNDGSFAIVTLKAESMQFRTRNIEPVLEEFIPLKNNCDDQDEKMEPKKEKDSRDKMNWMSSVQLWNTDDNNRNMDSNYDSKQNSKEAEKKCCDGKNSTGLRSFMPFKGCSFFPAMETRKEEEAESPAAGLSLLMPGIKNPREEVGSIGLNCRTSCSRKVSTSDPNGQSNLRGGPQPPHQQTGRKQRRCWSPDLHRRFVGALQQLGGSQVATPKQIRELMQVDGLTNDEVKSHLQVQIPTSYKAISGYNNQSCKSISGHFGRLWTSQDQYDESSKQSSSQSESPQGPLQLGGTSGGTSTTGGDSMEEEGDERSENYSWRSRVHKSAKEDG</sequence>
<reference evidence="8 9" key="2">
    <citation type="submission" date="2020-07" db="EMBL/GenBank/DDBJ databases">
        <title>Genome assembly of wild tea tree DASZ reveals pedigree and selection history of tea varieties.</title>
        <authorList>
            <person name="Zhang W."/>
        </authorList>
    </citation>
    <scope>NUCLEOTIDE SEQUENCE [LARGE SCALE GENOMIC DNA]</scope>
    <source>
        <strain evidence="9">cv. G240</strain>
        <tissue evidence="8">Leaf</tissue>
    </source>
</reference>
<keyword evidence="2" id="KW-0805">Transcription regulation</keyword>
<feature type="compositionally biased region" description="Low complexity" evidence="6">
    <location>
        <begin position="338"/>
        <end position="348"/>
    </location>
</feature>
<dbReference type="InterPro" id="IPR058673">
    <property type="entry name" value="HHO5-like_N"/>
</dbReference>
<dbReference type="GO" id="GO:0005634">
    <property type="term" value="C:nucleus"/>
    <property type="evidence" value="ECO:0007669"/>
    <property type="project" value="UniProtKB-SubCell"/>
</dbReference>
<keyword evidence="3" id="KW-0238">DNA-binding</keyword>
<keyword evidence="5" id="KW-0539">Nucleus</keyword>
<proteinExistence type="predicted"/>
<evidence type="ECO:0000256" key="6">
    <source>
        <dbReference type="SAM" id="MobiDB-lite"/>
    </source>
</evidence>
<evidence type="ECO:0000256" key="1">
    <source>
        <dbReference type="ARBA" id="ARBA00004123"/>
    </source>
</evidence>
<dbReference type="Pfam" id="PF26575">
    <property type="entry name" value="HHO5_N"/>
    <property type="match status" value="1"/>
</dbReference>
<evidence type="ECO:0000256" key="4">
    <source>
        <dbReference type="ARBA" id="ARBA00023163"/>
    </source>
</evidence>
<dbReference type="GO" id="GO:0003677">
    <property type="term" value="F:DNA binding"/>
    <property type="evidence" value="ECO:0007669"/>
    <property type="project" value="UniProtKB-KW"/>
</dbReference>
<keyword evidence="4" id="KW-0804">Transcription</keyword>
<dbReference type="InterPro" id="IPR006447">
    <property type="entry name" value="Myb_dom_plants"/>
</dbReference>
<dbReference type="InterPro" id="IPR009057">
    <property type="entry name" value="Homeodomain-like_sf"/>
</dbReference>
<evidence type="ECO:0000259" key="7">
    <source>
        <dbReference type="PROSITE" id="PS51294"/>
    </source>
</evidence>
<reference evidence="9" key="1">
    <citation type="journal article" date="2020" name="Nat. Commun.">
        <title>Genome assembly of wild tea tree DASZ reveals pedigree and selection history of tea varieties.</title>
        <authorList>
            <person name="Zhang W."/>
            <person name="Zhang Y."/>
            <person name="Qiu H."/>
            <person name="Guo Y."/>
            <person name="Wan H."/>
            <person name="Zhang X."/>
            <person name="Scossa F."/>
            <person name="Alseekh S."/>
            <person name="Zhang Q."/>
            <person name="Wang P."/>
            <person name="Xu L."/>
            <person name="Schmidt M.H."/>
            <person name="Jia X."/>
            <person name="Li D."/>
            <person name="Zhu A."/>
            <person name="Guo F."/>
            <person name="Chen W."/>
            <person name="Ni D."/>
            <person name="Usadel B."/>
            <person name="Fernie A.R."/>
            <person name="Wen W."/>
        </authorList>
    </citation>
    <scope>NUCLEOTIDE SEQUENCE [LARGE SCALE GENOMIC DNA]</scope>
    <source>
        <strain evidence="9">cv. G240</strain>
    </source>
</reference>
<dbReference type="Proteomes" id="UP000593564">
    <property type="component" value="Unassembled WGS sequence"/>
</dbReference>
<dbReference type="AlphaFoldDB" id="A0A7J7HV16"/>
<organism evidence="8 9">
    <name type="scientific">Camellia sinensis</name>
    <name type="common">Tea plant</name>
    <name type="synonym">Thea sinensis</name>
    <dbReference type="NCBI Taxonomy" id="4442"/>
    <lineage>
        <taxon>Eukaryota</taxon>
        <taxon>Viridiplantae</taxon>
        <taxon>Streptophyta</taxon>
        <taxon>Embryophyta</taxon>
        <taxon>Tracheophyta</taxon>
        <taxon>Spermatophyta</taxon>
        <taxon>Magnoliopsida</taxon>
        <taxon>eudicotyledons</taxon>
        <taxon>Gunneridae</taxon>
        <taxon>Pentapetalae</taxon>
        <taxon>asterids</taxon>
        <taxon>Ericales</taxon>
        <taxon>Theaceae</taxon>
        <taxon>Camellia</taxon>
    </lineage>
</organism>
<comment type="subcellular location">
    <subcellularLocation>
        <location evidence="1">Nucleus</location>
    </subcellularLocation>
</comment>
<feature type="region of interest" description="Disordered" evidence="6">
    <location>
        <begin position="330"/>
        <end position="393"/>
    </location>
</feature>
<evidence type="ECO:0000256" key="2">
    <source>
        <dbReference type="ARBA" id="ARBA00023015"/>
    </source>
</evidence>
<dbReference type="PANTHER" id="PTHR31003">
    <property type="entry name" value="MYB FAMILY TRANSCRIPTION FACTOR"/>
    <property type="match status" value="1"/>
</dbReference>
<comment type="caution">
    <text evidence="8">The sequence shown here is derived from an EMBL/GenBank/DDBJ whole genome shotgun (WGS) entry which is preliminary data.</text>
</comment>
<evidence type="ECO:0000313" key="8">
    <source>
        <dbReference type="EMBL" id="KAF5956081.1"/>
    </source>
</evidence>
<protein>
    <recommendedName>
        <fullName evidence="7">HTH myb-type domain-containing protein</fullName>
    </recommendedName>
</protein>
<feature type="region of interest" description="Disordered" evidence="6">
    <location>
        <begin position="133"/>
        <end position="155"/>
    </location>
</feature>
<feature type="compositionally biased region" description="Basic and acidic residues" evidence="6">
    <location>
        <begin position="146"/>
        <end position="155"/>
    </location>
</feature>
<evidence type="ECO:0000313" key="9">
    <source>
        <dbReference type="Proteomes" id="UP000593564"/>
    </source>
</evidence>
<evidence type="ECO:0000256" key="3">
    <source>
        <dbReference type="ARBA" id="ARBA00023125"/>
    </source>
</evidence>
<feature type="compositionally biased region" description="Polar residues" evidence="6">
    <location>
        <begin position="133"/>
        <end position="145"/>
    </location>
</feature>
<feature type="region of interest" description="Disordered" evidence="6">
    <location>
        <begin position="219"/>
        <end position="251"/>
    </location>
</feature>
<dbReference type="PANTHER" id="PTHR31003:SF3">
    <property type="entry name" value="HOMEODOMAIN-LIKE SUPERFAMILY PROTEIN-RELATED"/>
    <property type="match status" value="1"/>
</dbReference>
<dbReference type="InterPro" id="IPR044787">
    <property type="entry name" value="HHO5-like"/>
</dbReference>
<dbReference type="EMBL" id="JACBKZ010000003">
    <property type="protein sequence ID" value="KAF5956081.1"/>
    <property type="molecule type" value="Genomic_DNA"/>
</dbReference>
<dbReference type="Gene3D" id="1.10.10.60">
    <property type="entry name" value="Homeodomain-like"/>
    <property type="match status" value="1"/>
</dbReference>